<gene>
    <name evidence="1" type="ORF">OMAR00292_LOCUS2419</name>
</gene>
<accession>A0A7S3UKV4</accession>
<proteinExistence type="predicted"/>
<organism evidence="1">
    <name type="scientific">Oxyrrhis marina</name>
    <name type="common">Dinoflagellate</name>
    <dbReference type="NCBI Taxonomy" id="2969"/>
    <lineage>
        <taxon>Eukaryota</taxon>
        <taxon>Sar</taxon>
        <taxon>Alveolata</taxon>
        <taxon>Dinophyceae</taxon>
        <taxon>Oxyrrhinales</taxon>
        <taxon>Oxyrrhinaceae</taxon>
        <taxon>Oxyrrhis</taxon>
    </lineage>
</organism>
<evidence type="ECO:0000313" key="1">
    <source>
        <dbReference type="EMBL" id="CAE0616543.1"/>
    </source>
</evidence>
<dbReference type="EMBL" id="HBIT01005011">
    <property type="protein sequence ID" value="CAE0616543.1"/>
    <property type="molecule type" value="Transcribed_RNA"/>
</dbReference>
<name>A0A7S3UKV4_OXYMA</name>
<reference evidence="1" key="1">
    <citation type="submission" date="2021-01" db="EMBL/GenBank/DDBJ databases">
        <authorList>
            <person name="Corre E."/>
            <person name="Pelletier E."/>
            <person name="Niang G."/>
            <person name="Scheremetjew M."/>
            <person name="Finn R."/>
            <person name="Kale V."/>
            <person name="Holt S."/>
            <person name="Cochrane G."/>
            <person name="Meng A."/>
            <person name="Brown T."/>
            <person name="Cohen L."/>
        </authorList>
    </citation>
    <scope>NUCLEOTIDE SEQUENCE</scope>
    <source>
        <strain evidence="1">CCMP1795</strain>
    </source>
</reference>
<protein>
    <submittedName>
        <fullName evidence="1">Uncharacterized protein</fullName>
    </submittedName>
</protein>
<sequence length="127" mass="14627">MLPLLRSALRTRFAAAAQQQASRKSVIPIDWVWRYGPTWLVQDKVKWMYYYNIFVGGGTVLLVIYAHEPFGGADNNERYGSGPWAWHYHMVKNRLKNSGELEDNLRVKVTSFYPPEYMPNAAAGDDE</sequence>
<dbReference type="AlphaFoldDB" id="A0A7S3UKV4"/>